<organism evidence="2">
    <name type="scientific">bioreactor metagenome</name>
    <dbReference type="NCBI Taxonomy" id="1076179"/>
    <lineage>
        <taxon>unclassified sequences</taxon>
        <taxon>metagenomes</taxon>
        <taxon>ecological metagenomes</taxon>
    </lineage>
</organism>
<proteinExistence type="predicted"/>
<name>A0A645CSC8_9ZZZZ</name>
<evidence type="ECO:0000313" key="2">
    <source>
        <dbReference type="EMBL" id="MPM79804.1"/>
    </source>
</evidence>
<sequence length="67" mass="8143">MTEEVKKPLKETIFLTLAETAEYLNVPKYRVYQFVKSRRFPAKKMGKSWMVHKELLERWAEQIVRLK</sequence>
<reference evidence="2" key="1">
    <citation type="submission" date="2019-08" db="EMBL/GenBank/DDBJ databases">
        <authorList>
            <person name="Kucharzyk K."/>
            <person name="Murdoch R.W."/>
            <person name="Higgins S."/>
            <person name="Loffler F."/>
        </authorList>
    </citation>
    <scope>NUCLEOTIDE SEQUENCE</scope>
</reference>
<dbReference type="AlphaFoldDB" id="A0A645CSC8"/>
<accession>A0A645CSC8</accession>
<dbReference type="InterPro" id="IPR010093">
    <property type="entry name" value="SinI_DNA-bd"/>
</dbReference>
<evidence type="ECO:0000259" key="1">
    <source>
        <dbReference type="Pfam" id="PF12728"/>
    </source>
</evidence>
<dbReference type="Pfam" id="PF12728">
    <property type="entry name" value="HTH_17"/>
    <property type="match status" value="1"/>
</dbReference>
<gene>
    <name evidence="2" type="ORF">SDC9_126846</name>
</gene>
<feature type="domain" description="Helix-turn-helix" evidence="1">
    <location>
        <begin position="14"/>
        <end position="62"/>
    </location>
</feature>
<protein>
    <recommendedName>
        <fullName evidence="1">Helix-turn-helix domain-containing protein</fullName>
    </recommendedName>
</protein>
<dbReference type="GO" id="GO:0003677">
    <property type="term" value="F:DNA binding"/>
    <property type="evidence" value="ECO:0007669"/>
    <property type="project" value="InterPro"/>
</dbReference>
<dbReference type="EMBL" id="VSSQ01029610">
    <property type="protein sequence ID" value="MPM79804.1"/>
    <property type="molecule type" value="Genomic_DNA"/>
</dbReference>
<comment type="caution">
    <text evidence="2">The sequence shown here is derived from an EMBL/GenBank/DDBJ whole genome shotgun (WGS) entry which is preliminary data.</text>
</comment>
<dbReference type="NCBIfam" id="TIGR01764">
    <property type="entry name" value="excise"/>
    <property type="match status" value="1"/>
</dbReference>
<dbReference type="InterPro" id="IPR041657">
    <property type="entry name" value="HTH_17"/>
</dbReference>